<dbReference type="STRING" id="1121025.SAMN02745249_01634"/>
<evidence type="ECO:0000313" key="9">
    <source>
        <dbReference type="Proteomes" id="UP000184128"/>
    </source>
</evidence>
<dbReference type="PROSITE" id="PS50928">
    <property type="entry name" value="ABC_TM1"/>
    <property type="match status" value="1"/>
</dbReference>
<keyword evidence="5 6" id="KW-0472">Membrane</keyword>
<dbReference type="GO" id="GO:0005886">
    <property type="term" value="C:plasma membrane"/>
    <property type="evidence" value="ECO:0007669"/>
    <property type="project" value="UniProtKB-SubCell"/>
</dbReference>
<keyword evidence="9" id="KW-1185">Reference proteome</keyword>
<name>A0A1M4Y8C9_9LACT</name>
<dbReference type="GO" id="GO:0055085">
    <property type="term" value="P:transmembrane transport"/>
    <property type="evidence" value="ECO:0007669"/>
    <property type="project" value="InterPro"/>
</dbReference>
<evidence type="ECO:0000256" key="2">
    <source>
        <dbReference type="ARBA" id="ARBA00022448"/>
    </source>
</evidence>
<dbReference type="AlphaFoldDB" id="A0A1M4Y8C9"/>
<feature type="transmembrane region" description="Helical" evidence="6">
    <location>
        <begin position="92"/>
        <end position="110"/>
    </location>
</feature>
<feature type="transmembrane region" description="Helical" evidence="6">
    <location>
        <begin position="186"/>
        <end position="211"/>
    </location>
</feature>
<feature type="transmembrane region" description="Helical" evidence="6">
    <location>
        <begin position="32"/>
        <end position="53"/>
    </location>
</feature>
<dbReference type="GO" id="GO:0031460">
    <property type="term" value="P:glycine betaine transport"/>
    <property type="evidence" value="ECO:0007669"/>
    <property type="project" value="TreeGrafter"/>
</dbReference>
<dbReference type="PANTHER" id="PTHR30177">
    <property type="entry name" value="GLYCINE BETAINE/L-PROLINE TRANSPORT SYSTEM PERMEASE PROTEIN PROW"/>
    <property type="match status" value="1"/>
</dbReference>
<keyword evidence="4 6" id="KW-1133">Transmembrane helix</keyword>
<dbReference type="CDD" id="cd06261">
    <property type="entry name" value="TM_PBP2"/>
    <property type="match status" value="1"/>
</dbReference>
<dbReference type="SUPFAM" id="SSF161098">
    <property type="entry name" value="MetI-like"/>
    <property type="match status" value="1"/>
</dbReference>
<evidence type="ECO:0000313" key="8">
    <source>
        <dbReference type="EMBL" id="SHF01712.1"/>
    </source>
</evidence>
<sequence length="220" mass="23869">MTDITQLPLWEQVIYYYEANGAYVFDQFFRHFLMAIYGVLFAAIFAIPLGFYLARNAKIADWILAIANVIQTVPSLAMLSILMLAIGLGPNLVVITVFIYSVLPILRNTYIGVRNVDENILDVGKGMGMTNWQLVYKVELPLSMSVIMGGVRNAFIMGVGVATLGTFVGASGLGDILQLGVNASDGASVILAGVIPISVMAIVGDLFLTWVENRLDPTSK</sequence>
<dbReference type="FunFam" id="1.10.3720.10:FF:000001">
    <property type="entry name" value="Glycine betaine ABC transporter, permease"/>
    <property type="match status" value="1"/>
</dbReference>
<dbReference type="InterPro" id="IPR051204">
    <property type="entry name" value="ABC_transp_perm/SBD"/>
</dbReference>
<dbReference type="Proteomes" id="UP000184128">
    <property type="component" value="Unassembled WGS sequence"/>
</dbReference>
<dbReference type="RefSeq" id="WP_073298365.1">
    <property type="nucleotide sequence ID" value="NZ_FQUF01000026.1"/>
</dbReference>
<dbReference type="OrthoDB" id="9801163at2"/>
<organism evidence="8 9">
    <name type="scientific">Atopostipes suicloacalis DSM 15692</name>
    <dbReference type="NCBI Taxonomy" id="1121025"/>
    <lineage>
        <taxon>Bacteria</taxon>
        <taxon>Bacillati</taxon>
        <taxon>Bacillota</taxon>
        <taxon>Bacilli</taxon>
        <taxon>Lactobacillales</taxon>
        <taxon>Carnobacteriaceae</taxon>
        <taxon>Atopostipes</taxon>
    </lineage>
</organism>
<proteinExistence type="inferred from homology"/>
<dbReference type="EMBL" id="FQUF01000026">
    <property type="protein sequence ID" value="SHF01712.1"/>
    <property type="molecule type" value="Genomic_DNA"/>
</dbReference>
<dbReference type="InterPro" id="IPR035906">
    <property type="entry name" value="MetI-like_sf"/>
</dbReference>
<feature type="domain" description="ABC transmembrane type-1" evidence="7">
    <location>
        <begin position="28"/>
        <end position="208"/>
    </location>
</feature>
<gene>
    <name evidence="8" type="ORF">SAMN02745249_01634</name>
</gene>
<feature type="transmembrane region" description="Helical" evidence="6">
    <location>
        <begin position="62"/>
        <end position="86"/>
    </location>
</feature>
<evidence type="ECO:0000256" key="6">
    <source>
        <dbReference type="RuleBase" id="RU363032"/>
    </source>
</evidence>
<protein>
    <submittedName>
        <fullName evidence="8">Osmoprotectant transport system permease protein</fullName>
    </submittedName>
</protein>
<evidence type="ECO:0000256" key="4">
    <source>
        <dbReference type="ARBA" id="ARBA00022989"/>
    </source>
</evidence>
<evidence type="ECO:0000256" key="5">
    <source>
        <dbReference type="ARBA" id="ARBA00023136"/>
    </source>
</evidence>
<keyword evidence="2 6" id="KW-0813">Transport</keyword>
<dbReference type="Gene3D" id="1.10.3720.10">
    <property type="entry name" value="MetI-like"/>
    <property type="match status" value="1"/>
</dbReference>
<keyword evidence="3 6" id="KW-0812">Transmembrane</keyword>
<comment type="similarity">
    <text evidence="6">Belongs to the binding-protein-dependent transport system permease family.</text>
</comment>
<dbReference type="InterPro" id="IPR000515">
    <property type="entry name" value="MetI-like"/>
</dbReference>
<comment type="subcellular location">
    <subcellularLocation>
        <location evidence="6">Cell membrane</location>
        <topology evidence="6">Multi-pass membrane protein</topology>
    </subcellularLocation>
    <subcellularLocation>
        <location evidence="1">Membrane</location>
        <topology evidence="1">Multi-pass membrane protein</topology>
    </subcellularLocation>
</comment>
<evidence type="ECO:0000256" key="3">
    <source>
        <dbReference type="ARBA" id="ARBA00022692"/>
    </source>
</evidence>
<evidence type="ECO:0000256" key="1">
    <source>
        <dbReference type="ARBA" id="ARBA00004141"/>
    </source>
</evidence>
<dbReference type="Pfam" id="PF00528">
    <property type="entry name" value="BPD_transp_1"/>
    <property type="match status" value="1"/>
</dbReference>
<dbReference type="PANTHER" id="PTHR30177:SF4">
    <property type="entry name" value="OSMOPROTECTANT IMPORT PERMEASE PROTEIN OSMW"/>
    <property type="match status" value="1"/>
</dbReference>
<accession>A0A1M4Y8C9</accession>
<evidence type="ECO:0000259" key="7">
    <source>
        <dbReference type="PROSITE" id="PS50928"/>
    </source>
</evidence>
<feature type="transmembrane region" description="Helical" evidence="6">
    <location>
        <begin position="154"/>
        <end position="174"/>
    </location>
</feature>
<reference evidence="8 9" key="1">
    <citation type="submission" date="2016-11" db="EMBL/GenBank/DDBJ databases">
        <authorList>
            <person name="Jaros S."/>
            <person name="Januszkiewicz K."/>
            <person name="Wedrychowicz H."/>
        </authorList>
    </citation>
    <scope>NUCLEOTIDE SEQUENCE [LARGE SCALE GENOMIC DNA]</scope>
    <source>
        <strain evidence="8 9">DSM 15692</strain>
    </source>
</reference>